<dbReference type="Gramene" id="AET5Gv20383300.11">
    <property type="protein sequence ID" value="AET5Gv20383300.11"/>
    <property type="gene ID" value="AET5Gv20383300"/>
</dbReference>
<sequence length="92" mass="10211">SCNAATISYNTFEPFKPLPFIFLSVEKYPGNPMMGRREIMDGKAGKYTWVTYKEVYDTVIKVGASIRSCGINKGGRCGIYGGNSPEWVVSMQ</sequence>
<dbReference type="Proteomes" id="UP000015105">
    <property type="component" value="Chromosome 5D"/>
</dbReference>
<reference evidence="2" key="3">
    <citation type="journal article" date="2017" name="Nature">
        <title>Genome sequence of the progenitor of the wheat D genome Aegilops tauschii.</title>
        <authorList>
            <person name="Luo M.C."/>
            <person name="Gu Y.Q."/>
            <person name="Puiu D."/>
            <person name="Wang H."/>
            <person name="Twardziok S.O."/>
            <person name="Deal K.R."/>
            <person name="Huo N."/>
            <person name="Zhu T."/>
            <person name="Wang L."/>
            <person name="Wang Y."/>
            <person name="McGuire P.E."/>
            <person name="Liu S."/>
            <person name="Long H."/>
            <person name="Ramasamy R.K."/>
            <person name="Rodriguez J.C."/>
            <person name="Van S.L."/>
            <person name="Yuan L."/>
            <person name="Wang Z."/>
            <person name="Xia Z."/>
            <person name="Xiao L."/>
            <person name="Anderson O.D."/>
            <person name="Ouyang S."/>
            <person name="Liang Y."/>
            <person name="Zimin A.V."/>
            <person name="Pertea G."/>
            <person name="Qi P."/>
            <person name="Bennetzen J.L."/>
            <person name="Dai X."/>
            <person name="Dawson M.W."/>
            <person name="Muller H.G."/>
            <person name="Kugler K."/>
            <person name="Rivarola-Duarte L."/>
            <person name="Spannagl M."/>
            <person name="Mayer K.F.X."/>
            <person name="Lu F.H."/>
            <person name="Bevan M.W."/>
            <person name="Leroy P."/>
            <person name="Li P."/>
            <person name="You F.M."/>
            <person name="Sun Q."/>
            <person name="Liu Z."/>
            <person name="Lyons E."/>
            <person name="Wicker T."/>
            <person name="Salzberg S.L."/>
            <person name="Devos K.M."/>
            <person name="Dvorak J."/>
        </authorList>
    </citation>
    <scope>NUCLEOTIDE SEQUENCE [LARGE SCALE GENOMIC DNA]</scope>
    <source>
        <strain evidence="2">cv. AL8/78</strain>
    </source>
</reference>
<organism evidence="2 3">
    <name type="scientific">Aegilops tauschii subsp. strangulata</name>
    <name type="common">Goatgrass</name>
    <dbReference type="NCBI Taxonomy" id="200361"/>
    <lineage>
        <taxon>Eukaryota</taxon>
        <taxon>Viridiplantae</taxon>
        <taxon>Streptophyta</taxon>
        <taxon>Embryophyta</taxon>
        <taxon>Tracheophyta</taxon>
        <taxon>Spermatophyta</taxon>
        <taxon>Magnoliopsida</taxon>
        <taxon>Liliopsida</taxon>
        <taxon>Poales</taxon>
        <taxon>Poaceae</taxon>
        <taxon>BOP clade</taxon>
        <taxon>Pooideae</taxon>
        <taxon>Triticodae</taxon>
        <taxon>Triticeae</taxon>
        <taxon>Triticinae</taxon>
        <taxon>Aegilops</taxon>
    </lineage>
</organism>
<dbReference type="PANTHER" id="PTHR43272:SF3">
    <property type="entry name" value="LONG CHAIN ACYL-COA SYNTHETASE 4"/>
    <property type="match status" value="1"/>
</dbReference>
<dbReference type="EnsemblPlants" id="AET5Gv20383300.11">
    <property type="protein sequence ID" value="AET5Gv20383300.11"/>
    <property type="gene ID" value="AET5Gv20383300"/>
</dbReference>
<dbReference type="AlphaFoldDB" id="A0A453KDH4"/>
<protein>
    <recommendedName>
        <fullName evidence="1">AMP-dependent synthetase/ligase domain-containing protein</fullName>
    </recommendedName>
</protein>
<name>A0A453KDH4_AEGTS</name>
<evidence type="ECO:0000313" key="2">
    <source>
        <dbReference type="EnsemblPlants" id="AET5Gv20383300.11"/>
    </source>
</evidence>
<reference evidence="2" key="5">
    <citation type="journal article" date="2021" name="G3 (Bethesda)">
        <title>Aegilops tauschii genome assembly Aet v5.0 features greater sequence contiguity and improved annotation.</title>
        <authorList>
            <person name="Wang L."/>
            <person name="Zhu T."/>
            <person name="Rodriguez J.C."/>
            <person name="Deal K.R."/>
            <person name="Dubcovsky J."/>
            <person name="McGuire P.E."/>
            <person name="Lux T."/>
            <person name="Spannagl M."/>
            <person name="Mayer K.F.X."/>
            <person name="Baldrich P."/>
            <person name="Meyers B.C."/>
            <person name="Huo N."/>
            <person name="Gu Y.Q."/>
            <person name="Zhou H."/>
            <person name="Devos K.M."/>
            <person name="Bennetzen J.L."/>
            <person name="Unver T."/>
            <person name="Budak H."/>
            <person name="Gulick P.J."/>
            <person name="Galiba G."/>
            <person name="Kalapos B."/>
            <person name="Nelson D.R."/>
            <person name="Li P."/>
            <person name="You F.M."/>
            <person name="Luo M.C."/>
            <person name="Dvorak J."/>
        </authorList>
    </citation>
    <scope>NUCLEOTIDE SEQUENCE [LARGE SCALE GENOMIC DNA]</scope>
    <source>
        <strain evidence="2">cv. AL8/78</strain>
    </source>
</reference>
<dbReference type="GO" id="GO:0004467">
    <property type="term" value="F:long-chain fatty acid-CoA ligase activity"/>
    <property type="evidence" value="ECO:0007669"/>
    <property type="project" value="TreeGrafter"/>
</dbReference>
<dbReference type="PANTHER" id="PTHR43272">
    <property type="entry name" value="LONG-CHAIN-FATTY-ACID--COA LIGASE"/>
    <property type="match status" value="1"/>
</dbReference>
<dbReference type="GO" id="GO:0005783">
    <property type="term" value="C:endoplasmic reticulum"/>
    <property type="evidence" value="ECO:0007669"/>
    <property type="project" value="TreeGrafter"/>
</dbReference>
<reference evidence="3" key="2">
    <citation type="journal article" date="2017" name="Nat. Plants">
        <title>The Aegilops tauschii genome reveals multiple impacts of transposons.</title>
        <authorList>
            <person name="Zhao G."/>
            <person name="Zou C."/>
            <person name="Li K."/>
            <person name="Wang K."/>
            <person name="Li T."/>
            <person name="Gao L."/>
            <person name="Zhang X."/>
            <person name="Wang H."/>
            <person name="Yang Z."/>
            <person name="Liu X."/>
            <person name="Jiang W."/>
            <person name="Mao L."/>
            <person name="Kong X."/>
            <person name="Jiao Y."/>
            <person name="Jia J."/>
        </authorList>
    </citation>
    <scope>NUCLEOTIDE SEQUENCE [LARGE SCALE GENOMIC DNA]</scope>
    <source>
        <strain evidence="3">cv. AL8/78</strain>
    </source>
</reference>
<reference evidence="3" key="1">
    <citation type="journal article" date="2014" name="Science">
        <title>Ancient hybridizations among the ancestral genomes of bread wheat.</title>
        <authorList>
            <consortium name="International Wheat Genome Sequencing Consortium,"/>
            <person name="Marcussen T."/>
            <person name="Sandve S.R."/>
            <person name="Heier L."/>
            <person name="Spannagl M."/>
            <person name="Pfeifer M."/>
            <person name="Jakobsen K.S."/>
            <person name="Wulff B.B."/>
            <person name="Steuernagel B."/>
            <person name="Mayer K.F."/>
            <person name="Olsen O.A."/>
        </authorList>
    </citation>
    <scope>NUCLEOTIDE SEQUENCE [LARGE SCALE GENOMIC DNA]</scope>
    <source>
        <strain evidence="3">cv. AL8/78</strain>
    </source>
</reference>
<dbReference type="SUPFAM" id="SSF56801">
    <property type="entry name" value="Acetyl-CoA synthetase-like"/>
    <property type="match status" value="1"/>
</dbReference>
<evidence type="ECO:0000259" key="1">
    <source>
        <dbReference type="Pfam" id="PF00501"/>
    </source>
</evidence>
<keyword evidence="3" id="KW-1185">Reference proteome</keyword>
<dbReference type="InterPro" id="IPR042099">
    <property type="entry name" value="ANL_N_sf"/>
</dbReference>
<dbReference type="GO" id="GO:0016020">
    <property type="term" value="C:membrane"/>
    <property type="evidence" value="ECO:0007669"/>
    <property type="project" value="TreeGrafter"/>
</dbReference>
<accession>A0A453KDH4</accession>
<dbReference type="InterPro" id="IPR000873">
    <property type="entry name" value="AMP-dep_synth/lig_dom"/>
</dbReference>
<reference evidence="2" key="4">
    <citation type="submission" date="2019-03" db="UniProtKB">
        <authorList>
            <consortium name="EnsemblPlants"/>
        </authorList>
    </citation>
    <scope>IDENTIFICATION</scope>
</reference>
<dbReference type="Gene3D" id="3.40.50.12780">
    <property type="entry name" value="N-terminal domain of ligase-like"/>
    <property type="match status" value="1"/>
</dbReference>
<proteinExistence type="predicted"/>
<feature type="domain" description="AMP-dependent synthetase/ligase" evidence="1">
    <location>
        <begin position="32"/>
        <end position="91"/>
    </location>
</feature>
<dbReference type="Pfam" id="PF00501">
    <property type="entry name" value="AMP-binding"/>
    <property type="match status" value="1"/>
</dbReference>
<evidence type="ECO:0000313" key="3">
    <source>
        <dbReference type="Proteomes" id="UP000015105"/>
    </source>
</evidence>